<proteinExistence type="predicted"/>
<evidence type="ECO:0000313" key="4">
    <source>
        <dbReference type="Proteomes" id="UP000204221"/>
    </source>
</evidence>
<keyword evidence="2" id="KW-0472">Membrane</keyword>
<accession>A0A221W0C9</accession>
<feature type="transmembrane region" description="Helical" evidence="2">
    <location>
        <begin position="90"/>
        <end position="108"/>
    </location>
</feature>
<keyword evidence="2" id="KW-0812">Transmembrane</keyword>
<feature type="compositionally biased region" description="Low complexity" evidence="1">
    <location>
        <begin position="233"/>
        <end position="254"/>
    </location>
</feature>
<organism evidence="3 4">
    <name type="scientific">Actinoalloteichus hoggarensis</name>
    <dbReference type="NCBI Taxonomy" id="1470176"/>
    <lineage>
        <taxon>Bacteria</taxon>
        <taxon>Bacillati</taxon>
        <taxon>Actinomycetota</taxon>
        <taxon>Actinomycetes</taxon>
        <taxon>Pseudonocardiales</taxon>
        <taxon>Pseudonocardiaceae</taxon>
        <taxon>Actinoalloteichus</taxon>
    </lineage>
</organism>
<feature type="compositionally biased region" description="Basic and acidic residues" evidence="1">
    <location>
        <begin position="260"/>
        <end position="269"/>
    </location>
</feature>
<feature type="transmembrane region" description="Helical" evidence="2">
    <location>
        <begin position="162"/>
        <end position="181"/>
    </location>
</feature>
<keyword evidence="2" id="KW-1133">Transmembrane helix</keyword>
<feature type="transmembrane region" description="Helical" evidence="2">
    <location>
        <begin position="41"/>
        <end position="60"/>
    </location>
</feature>
<feature type="region of interest" description="Disordered" evidence="1">
    <location>
        <begin position="233"/>
        <end position="269"/>
    </location>
</feature>
<dbReference type="Pfam" id="PF11361">
    <property type="entry name" value="DUF3159"/>
    <property type="match status" value="1"/>
</dbReference>
<reference evidence="3 4" key="1">
    <citation type="submission" date="2017-07" db="EMBL/GenBank/DDBJ databases">
        <title>Complete genome sequence of Actinoalloteichus hoggarensis DSM 45943, type strain of Actinoalloteichus hoggarensis.</title>
        <authorList>
            <person name="Ruckert C."/>
            <person name="Nouioui I."/>
            <person name="Willmese J."/>
            <person name="van Wezel G."/>
            <person name="Klenk H.-P."/>
            <person name="Kalinowski J."/>
            <person name="Zotchev S.B."/>
        </authorList>
    </citation>
    <scope>NUCLEOTIDE SEQUENCE [LARGE SCALE GENOMIC DNA]</scope>
    <source>
        <strain evidence="3 4">DSM 45943</strain>
    </source>
</reference>
<dbReference type="EMBL" id="CP022521">
    <property type="protein sequence ID" value="ASO19235.1"/>
    <property type="molecule type" value="Genomic_DNA"/>
</dbReference>
<dbReference type="Proteomes" id="UP000204221">
    <property type="component" value="Chromosome"/>
</dbReference>
<feature type="transmembrane region" description="Helical" evidence="2">
    <location>
        <begin position="193"/>
        <end position="217"/>
    </location>
</feature>
<sequence length="269" mass="28622">MTEPGTQTTHGDDGRARRTYASGEQGEEPPAPTMLEQMGGIPGLLASVIPVIVFVLINSLTSLTPAIWAAVGSAVAIGVWRAVRKQTIQPAVSAVFGVAICAFIAYRTGEARGFFLFGIWASLIYGGAFLISLLVRWPLVGVVWSALNGSGFAWRKVPKARLPYDIATIVWTVFFIARYLVQNQLYDADETGWLGVARIAMGTPLTAIAVLVTIWAVRRSGRVLEAAAAQQTTVTQQATDHRTPAATDDGPAATQGPGDDAGRRGAAER</sequence>
<gene>
    <name evidence="3" type="ORF">AHOG_07950</name>
</gene>
<dbReference type="AlphaFoldDB" id="A0A221W0C9"/>
<name>A0A221W0C9_9PSEU</name>
<evidence type="ECO:0000256" key="1">
    <source>
        <dbReference type="SAM" id="MobiDB-lite"/>
    </source>
</evidence>
<dbReference type="RefSeq" id="WP_093940776.1">
    <property type="nucleotide sequence ID" value="NZ_CP022521.1"/>
</dbReference>
<dbReference type="KEGG" id="ahg:AHOG_07950"/>
<feature type="transmembrane region" description="Helical" evidence="2">
    <location>
        <begin position="66"/>
        <end position="83"/>
    </location>
</feature>
<feature type="region of interest" description="Disordered" evidence="1">
    <location>
        <begin position="1"/>
        <end position="33"/>
    </location>
</feature>
<evidence type="ECO:0000313" key="3">
    <source>
        <dbReference type="EMBL" id="ASO19235.1"/>
    </source>
</evidence>
<evidence type="ECO:0000256" key="2">
    <source>
        <dbReference type="SAM" id="Phobius"/>
    </source>
</evidence>
<feature type="transmembrane region" description="Helical" evidence="2">
    <location>
        <begin position="114"/>
        <end position="135"/>
    </location>
</feature>
<dbReference type="InterPro" id="IPR016566">
    <property type="entry name" value="UCP010219"/>
</dbReference>
<dbReference type="OrthoDB" id="5244221at2"/>
<keyword evidence="4" id="KW-1185">Reference proteome</keyword>
<protein>
    <submittedName>
        <fullName evidence="3">Uncharacterized protein</fullName>
    </submittedName>
</protein>